<protein>
    <submittedName>
        <fullName evidence="2">Uncharacterized protein</fullName>
    </submittedName>
</protein>
<evidence type="ECO:0000313" key="3">
    <source>
        <dbReference type="Proteomes" id="UP000067434"/>
    </source>
</evidence>
<name>A0A0F7CL80_9CREN</name>
<sequence length="100" mass="11468">MSIALMLSSAFLWSGRMSVYALKASMRVQELRPSQKRMLKHNQKSRIQPTNTDENRSLHPDTPRSRSRHGEEKDTTTRSKTITPRRATHEPAPVTQGGRR</sequence>
<dbReference type="Proteomes" id="UP000067434">
    <property type="component" value="Chromosome"/>
</dbReference>
<dbReference type="RefSeq" id="WP_052884459.1">
    <property type="nucleotide sequence ID" value="NZ_CP009961.1"/>
</dbReference>
<accession>A0A0F7CL80</accession>
<organism evidence="2 3">
    <name type="scientific">Infirmifilum uzonense</name>
    <dbReference type="NCBI Taxonomy" id="1550241"/>
    <lineage>
        <taxon>Archaea</taxon>
        <taxon>Thermoproteota</taxon>
        <taxon>Thermoprotei</taxon>
        <taxon>Thermofilales</taxon>
        <taxon>Thermofilaceae</taxon>
        <taxon>Infirmifilum</taxon>
    </lineage>
</organism>
<proteinExistence type="predicted"/>
<evidence type="ECO:0000256" key="1">
    <source>
        <dbReference type="SAM" id="MobiDB-lite"/>
    </source>
</evidence>
<dbReference type="GeneID" id="65921492"/>
<evidence type="ECO:0000313" key="2">
    <source>
        <dbReference type="EMBL" id="AKG38946.1"/>
    </source>
</evidence>
<feature type="region of interest" description="Disordered" evidence="1">
    <location>
        <begin position="32"/>
        <end position="100"/>
    </location>
</feature>
<dbReference type="PATRIC" id="fig|1550241.5.peg.1320"/>
<feature type="compositionally biased region" description="Basic and acidic residues" evidence="1">
    <location>
        <begin position="53"/>
        <end position="77"/>
    </location>
</feature>
<dbReference type="KEGG" id="thf:MA03_06355"/>
<reference evidence="2 3" key="1">
    <citation type="journal article" date="2015" name="Stand. Genomic Sci.">
        <title>Complete genome sequence of and proposal of Thermofilum uzonense sp. nov. a novel hyperthermophilic crenarchaeon and emended description of the genus Thermofilum.</title>
        <authorList>
            <person name="Toshchakov S.V."/>
            <person name="Korzhenkov A.A."/>
            <person name="Samarov N.I."/>
            <person name="Mazunin I.O."/>
            <person name="Mozhey O.I."/>
            <person name="Shmyr I.S."/>
            <person name="Derbikova K.S."/>
            <person name="Taranov E.A."/>
            <person name="Dominova I.N."/>
            <person name="Bonch-Osmolovskaya E.A."/>
            <person name="Patrushev M.V."/>
            <person name="Podosokorskaya O.A."/>
            <person name="Kublanov I.V."/>
        </authorList>
    </citation>
    <scope>NUCLEOTIDE SEQUENCE [LARGE SCALE GENOMIC DNA]</scope>
    <source>
        <strain evidence="2 3">1807-2</strain>
    </source>
</reference>
<dbReference type="EMBL" id="CP009961">
    <property type="protein sequence ID" value="AKG38946.1"/>
    <property type="molecule type" value="Genomic_DNA"/>
</dbReference>
<dbReference type="AlphaFoldDB" id="A0A0F7CL80"/>
<feature type="compositionally biased region" description="Basic residues" evidence="1">
    <location>
        <begin position="34"/>
        <end position="44"/>
    </location>
</feature>
<dbReference type="HOGENOM" id="CLU_2299494_0_0_2"/>
<gene>
    <name evidence="2" type="ORF">MA03_06355</name>
</gene>
<dbReference type="STRING" id="1550241.MA03_06355"/>
<keyword evidence="3" id="KW-1185">Reference proteome</keyword>